<dbReference type="InterPro" id="IPR013538">
    <property type="entry name" value="ASHA1/2-like_C"/>
</dbReference>
<dbReference type="Proteomes" id="UP001204376">
    <property type="component" value="Unassembled WGS sequence"/>
</dbReference>
<gene>
    <name evidence="3" type="ORF">NPE20_16515</name>
</gene>
<reference evidence="3 4" key="1">
    <citation type="submission" date="2022-07" db="EMBL/GenBank/DDBJ databases">
        <title>Mucilaginibacter sp. JC4.</title>
        <authorList>
            <person name="Le V."/>
            <person name="Ko S.-R."/>
            <person name="Ahn C.-Y."/>
            <person name="Oh H.-M."/>
        </authorList>
    </citation>
    <scope>NUCLEOTIDE SEQUENCE [LARGE SCALE GENOMIC DNA]</scope>
    <source>
        <strain evidence="3 4">JC4</strain>
    </source>
</reference>
<dbReference type="Pfam" id="PF08327">
    <property type="entry name" value="AHSA1"/>
    <property type="match status" value="1"/>
</dbReference>
<evidence type="ECO:0000259" key="2">
    <source>
        <dbReference type="Pfam" id="PF08327"/>
    </source>
</evidence>
<dbReference type="SUPFAM" id="SSF55961">
    <property type="entry name" value="Bet v1-like"/>
    <property type="match status" value="1"/>
</dbReference>
<feature type="domain" description="Activator of Hsp90 ATPase homologue 1/2-like C-terminal" evidence="2">
    <location>
        <begin position="13"/>
        <end position="140"/>
    </location>
</feature>
<dbReference type="RefSeq" id="WP_256539766.1">
    <property type="nucleotide sequence ID" value="NZ_JANHOH010000003.1"/>
</dbReference>
<dbReference type="EMBL" id="JANHOH010000003">
    <property type="protein sequence ID" value="MCQ6959580.1"/>
    <property type="molecule type" value="Genomic_DNA"/>
</dbReference>
<name>A0ABT1T4Q9_9SPHI</name>
<keyword evidence="4" id="KW-1185">Reference proteome</keyword>
<organism evidence="3 4">
    <name type="scientific">Mucilaginibacter aquariorum</name>
    <dbReference type="NCBI Taxonomy" id="2967225"/>
    <lineage>
        <taxon>Bacteria</taxon>
        <taxon>Pseudomonadati</taxon>
        <taxon>Bacteroidota</taxon>
        <taxon>Sphingobacteriia</taxon>
        <taxon>Sphingobacteriales</taxon>
        <taxon>Sphingobacteriaceae</taxon>
        <taxon>Mucilaginibacter</taxon>
    </lineage>
</organism>
<evidence type="ECO:0000256" key="1">
    <source>
        <dbReference type="ARBA" id="ARBA00006817"/>
    </source>
</evidence>
<dbReference type="InterPro" id="IPR023393">
    <property type="entry name" value="START-like_dom_sf"/>
</dbReference>
<sequence>MKKVIKHQFFFSHPPEAVWEYLTKSELMAQWLMKNDFQPIVGLDFQFRTGPIPSLDFDGIFYCKVLAVVPFKKLSYSWKSGPGEGKITLDSVVEWKLEPKDKGTQVFLEHSGFEKKENLNFYDGLLHGWVEKLQNINKLLNAEQDEHTNA</sequence>
<proteinExistence type="inferred from homology"/>
<accession>A0ABT1T4Q9</accession>
<comment type="caution">
    <text evidence="3">The sequence shown here is derived from an EMBL/GenBank/DDBJ whole genome shotgun (WGS) entry which is preliminary data.</text>
</comment>
<evidence type="ECO:0000313" key="3">
    <source>
        <dbReference type="EMBL" id="MCQ6959580.1"/>
    </source>
</evidence>
<evidence type="ECO:0000313" key="4">
    <source>
        <dbReference type="Proteomes" id="UP001204376"/>
    </source>
</evidence>
<protein>
    <submittedName>
        <fullName evidence="3">SRPBCC domain-containing protein</fullName>
    </submittedName>
</protein>
<dbReference type="Gene3D" id="3.30.530.20">
    <property type="match status" value="1"/>
</dbReference>
<dbReference type="CDD" id="cd07814">
    <property type="entry name" value="SRPBCC_CalC_Aha1-like"/>
    <property type="match status" value="1"/>
</dbReference>
<comment type="similarity">
    <text evidence="1">Belongs to the AHA1 family.</text>
</comment>